<dbReference type="InterPro" id="IPR039506">
    <property type="entry name" value="SPOB_a"/>
</dbReference>
<dbReference type="InterPro" id="IPR037100">
    <property type="entry name" value="Spo0B_C_sf"/>
</dbReference>
<evidence type="ECO:0000256" key="1">
    <source>
        <dbReference type="ARBA" id="ARBA00022553"/>
    </source>
</evidence>
<accession>A0A6N8FBP8</accession>
<dbReference type="Gene3D" id="3.30.565.30">
    <property type="entry name" value="Sporulation initiation phosphotransferase B (SpoOB), C-terminal domain"/>
    <property type="match status" value="1"/>
</dbReference>
<evidence type="ECO:0000313" key="5">
    <source>
        <dbReference type="EMBL" id="MUK86983.1"/>
    </source>
</evidence>
<sequence length="179" mass="20870">METIDVIELLRRQRHDLMNHMQILQGYLSMGKTEKVGEKLQALIEEFHAERKLMNLNAPEFTIWVIQFNSVYSNIRLSYEIHTECNDLTLIDEQLKNTSEVISEAILRSGDDTELYEMKVELTTDNNNGFIDIKYTIWGTFLDKDMFIESIKCIDEGITIDVMDLEPDYISCTVSIPYD</sequence>
<dbReference type="RefSeq" id="WP_155666271.1">
    <property type="nucleotide sequence ID" value="NZ_WOCA01000001.1"/>
</dbReference>
<dbReference type="Proteomes" id="UP000469125">
    <property type="component" value="Unassembled WGS sequence"/>
</dbReference>
<dbReference type="Pfam" id="PF14689">
    <property type="entry name" value="SPOB_a"/>
    <property type="match status" value="1"/>
</dbReference>
<dbReference type="EMBL" id="WOCA01000001">
    <property type="protein sequence ID" value="MUK86983.1"/>
    <property type="molecule type" value="Genomic_DNA"/>
</dbReference>
<name>A0A6N8FBP8_9BACI</name>
<evidence type="ECO:0000259" key="4">
    <source>
        <dbReference type="Pfam" id="PF14689"/>
    </source>
</evidence>
<dbReference type="SUPFAM" id="SSF55890">
    <property type="entry name" value="Sporulation response regulatory protein Spo0B"/>
    <property type="match status" value="1"/>
</dbReference>
<reference evidence="5 6" key="1">
    <citation type="submission" date="2019-11" db="EMBL/GenBank/DDBJ databases">
        <authorList>
            <person name="Li X."/>
        </authorList>
    </citation>
    <scope>NUCLEOTIDE SEQUENCE [LARGE SCALE GENOMIC DNA]</scope>
    <source>
        <strain evidence="5 6">L9</strain>
    </source>
</reference>
<organism evidence="5 6">
    <name type="scientific">Ornithinibacillus caprae</name>
    <dbReference type="NCBI Taxonomy" id="2678566"/>
    <lineage>
        <taxon>Bacteria</taxon>
        <taxon>Bacillati</taxon>
        <taxon>Bacillota</taxon>
        <taxon>Bacilli</taxon>
        <taxon>Bacillales</taxon>
        <taxon>Bacillaceae</taxon>
        <taxon>Ornithinibacillus</taxon>
    </lineage>
</organism>
<feature type="domain" description="SpoOB alpha-helical" evidence="4">
    <location>
        <begin position="3"/>
        <end position="56"/>
    </location>
</feature>
<keyword evidence="2" id="KW-0808">Transferase</keyword>
<dbReference type="AlphaFoldDB" id="A0A6N8FBP8"/>
<dbReference type="InterPro" id="IPR016120">
    <property type="entry name" value="Sig_transdc_His_kin_SpoOB"/>
</dbReference>
<protein>
    <recommendedName>
        <fullName evidence="4">SpoOB alpha-helical domain-containing protein</fullName>
    </recommendedName>
</protein>
<keyword evidence="6" id="KW-1185">Reference proteome</keyword>
<evidence type="ECO:0000313" key="6">
    <source>
        <dbReference type="Proteomes" id="UP000469125"/>
    </source>
</evidence>
<comment type="caution">
    <text evidence="5">The sequence shown here is derived from an EMBL/GenBank/DDBJ whole genome shotgun (WGS) entry which is preliminary data.</text>
</comment>
<keyword evidence="1" id="KW-0597">Phosphoprotein</keyword>
<evidence type="ECO:0000256" key="3">
    <source>
        <dbReference type="ARBA" id="ARBA00022777"/>
    </source>
</evidence>
<keyword evidence="3" id="KW-0418">Kinase</keyword>
<evidence type="ECO:0000256" key="2">
    <source>
        <dbReference type="ARBA" id="ARBA00022679"/>
    </source>
</evidence>
<dbReference type="Gene3D" id="1.10.287.130">
    <property type="match status" value="1"/>
</dbReference>
<proteinExistence type="predicted"/>
<dbReference type="GO" id="GO:0000155">
    <property type="term" value="F:phosphorelay sensor kinase activity"/>
    <property type="evidence" value="ECO:0007669"/>
    <property type="project" value="InterPro"/>
</dbReference>
<gene>
    <name evidence="5" type="ORF">GMD78_01020</name>
</gene>